<reference evidence="6" key="2">
    <citation type="submission" date="2020-03" db="EMBL/GenBank/DDBJ databases">
        <authorList>
            <person name="Fu F.-F."/>
            <person name="Chen J."/>
        </authorList>
    </citation>
    <scope>NUCLEOTIDE SEQUENCE</scope>
    <source>
        <strain evidence="6">Lc1</strain>
    </source>
</reference>
<dbReference type="Gene3D" id="1.10.1280.10">
    <property type="entry name" value="Di-copper center containing domain from catechol oxidase"/>
    <property type="match status" value="1"/>
</dbReference>
<dbReference type="PRINTS" id="PR00092">
    <property type="entry name" value="TYROSINASE"/>
</dbReference>
<dbReference type="PANTHER" id="PTHR11474:SF126">
    <property type="entry name" value="TYROSINASE-LIKE PROTEIN TYR-1-RELATED"/>
    <property type="match status" value="1"/>
</dbReference>
<evidence type="ECO:0000313" key="7">
    <source>
        <dbReference type="Proteomes" id="UP000613401"/>
    </source>
</evidence>
<comment type="caution">
    <text evidence="6">The sequence shown here is derived from an EMBL/GenBank/DDBJ whole genome shotgun (WGS) entry which is preliminary data.</text>
</comment>
<keyword evidence="2" id="KW-0186">Copper</keyword>
<keyword evidence="7" id="KW-1185">Reference proteome</keyword>
<dbReference type="Proteomes" id="UP000613401">
    <property type="component" value="Unassembled WGS sequence"/>
</dbReference>
<sequence length="330" mass="36227">MVKPNIIRTIVLGMASAVSATCTDPAQRKSWSALTSAQKAEYIDSTLCLMDPERSPSISQYAGSKTIWEDLQVAHVAQVQFIHRVGAFLPWHRWYMTVHENLLREHCSYTGPLPYWDEQTDEAAGPLTSASIWGNDPATSFGTGASDSNGCLVDGPFTGVAYDLTANLERGATHCLSYKLNQAQFDLAAQDIVDACDALETYDDFNNCIGGSPHTSGHFAIGGTMDDVSLSPADPLFFMHHTNLDRIWYEWQTRNESRLTDIAGQNVATSTILTSSQPKSLPESAFVPYFGDNGDVTTLDHVMWMAGIVPNITIREVMDVKSEAICAEYV</sequence>
<dbReference type="EMBL" id="WVTB01000017">
    <property type="protein sequence ID" value="KAF3809005.1"/>
    <property type="molecule type" value="Genomic_DNA"/>
</dbReference>
<keyword evidence="3" id="KW-0732">Signal</keyword>
<feature type="signal peptide" evidence="3">
    <location>
        <begin position="1"/>
        <end position="20"/>
    </location>
</feature>
<keyword evidence="1" id="KW-0479">Metal-binding</keyword>
<accession>A0A8H4CRX0</accession>
<gene>
    <name evidence="6" type="ORF">GCG54_00011198</name>
</gene>
<dbReference type="AlphaFoldDB" id="A0A8H4CRX0"/>
<dbReference type="PROSITE" id="PS00498">
    <property type="entry name" value="TYROSINASE_2"/>
    <property type="match status" value="1"/>
</dbReference>
<reference evidence="6" key="1">
    <citation type="journal article" date="2020" name="Phytopathology">
        <title>Genome sequence and comparative analysis of Colletotrichum gloeosporioides isolated from Liriodendron leaves.</title>
        <authorList>
            <person name="Fu F.F."/>
            <person name="Hao Z."/>
            <person name="Wang P."/>
            <person name="Lu Y."/>
            <person name="Xue L.J."/>
            <person name="Wei G."/>
            <person name="Tian Y."/>
            <person name="Baishi H."/>
            <person name="Xu H."/>
            <person name="Shi J."/>
            <person name="Cheng T."/>
            <person name="Wang G."/>
            <person name="Yi Y."/>
            <person name="Chen J."/>
        </authorList>
    </citation>
    <scope>NUCLEOTIDE SEQUENCE</scope>
    <source>
        <strain evidence="6">Lc1</strain>
    </source>
</reference>
<dbReference type="GO" id="GO:0016491">
    <property type="term" value="F:oxidoreductase activity"/>
    <property type="evidence" value="ECO:0007669"/>
    <property type="project" value="InterPro"/>
</dbReference>
<evidence type="ECO:0000256" key="1">
    <source>
        <dbReference type="ARBA" id="ARBA00022723"/>
    </source>
</evidence>
<evidence type="ECO:0000256" key="2">
    <source>
        <dbReference type="ARBA" id="ARBA00023008"/>
    </source>
</evidence>
<feature type="domain" description="Tyrosinase copper-binding" evidence="5">
    <location>
        <begin position="234"/>
        <end position="245"/>
    </location>
</feature>
<dbReference type="PANTHER" id="PTHR11474">
    <property type="entry name" value="TYROSINASE FAMILY MEMBER"/>
    <property type="match status" value="1"/>
</dbReference>
<name>A0A8H4CRX0_COLGL</name>
<dbReference type="InterPro" id="IPR050316">
    <property type="entry name" value="Tyrosinase/Hemocyanin"/>
</dbReference>
<evidence type="ECO:0000313" key="6">
    <source>
        <dbReference type="EMBL" id="KAF3809005.1"/>
    </source>
</evidence>
<organism evidence="6 7">
    <name type="scientific">Colletotrichum gloeosporioides</name>
    <name type="common">Anthracnose fungus</name>
    <name type="synonym">Glomerella cingulata</name>
    <dbReference type="NCBI Taxonomy" id="474922"/>
    <lineage>
        <taxon>Eukaryota</taxon>
        <taxon>Fungi</taxon>
        <taxon>Dikarya</taxon>
        <taxon>Ascomycota</taxon>
        <taxon>Pezizomycotina</taxon>
        <taxon>Sordariomycetes</taxon>
        <taxon>Hypocreomycetidae</taxon>
        <taxon>Glomerellales</taxon>
        <taxon>Glomerellaceae</taxon>
        <taxon>Colletotrichum</taxon>
        <taxon>Colletotrichum gloeosporioides species complex</taxon>
    </lineage>
</organism>
<dbReference type="GeneID" id="69018324"/>
<dbReference type="GO" id="GO:0046872">
    <property type="term" value="F:metal ion binding"/>
    <property type="evidence" value="ECO:0007669"/>
    <property type="project" value="UniProtKB-KW"/>
</dbReference>
<evidence type="ECO:0000259" key="5">
    <source>
        <dbReference type="PROSITE" id="PS00498"/>
    </source>
</evidence>
<dbReference type="RefSeq" id="XP_045268164.1">
    <property type="nucleotide sequence ID" value="XM_045411106.1"/>
</dbReference>
<dbReference type="InterPro" id="IPR008922">
    <property type="entry name" value="Di-copper_centre_dom_sf"/>
</dbReference>
<evidence type="ECO:0000256" key="3">
    <source>
        <dbReference type="SAM" id="SignalP"/>
    </source>
</evidence>
<evidence type="ECO:0000259" key="4">
    <source>
        <dbReference type="PROSITE" id="PS00497"/>
    </source>
</evidence>
<feature type="chain" id="PRO_5034355155" evidence="3">
    <location>
        <begin position="21"/>
        <end position="330"/>
    </location>
</feature>
<dbReference type="InterPro" id="IPR002227">
    <property type="entry name" value="Tyrosinase_Cu-bd"/>
</dbReference>
<dbReference type="SUPFAM" id="SSF48056">
    <property type="entry name" value="Di-copper centre-containing domain"/>
    <property type="match status" value="1"/>
</dbReference>
<proteinExistence type="predicted"/>
<dbReference type="Pfam" id="PF00264">
    <property type="entry name" value="Tyrosinase"/>
    <property type="match status" value="1"/>
</dbReference>
<dbReference type="PROSITE" id="PS00497">
    <property type="entry name" value="TYROSINASE_1"/>
    <property type="match status" value="1"/>
</dbReference>
<protein>
    <submittedName>
        <fullName evidence="6">Tyrosinase ustQ</fullName>
    </submittedName>
</protein>
<feature type="domain" description="Tyrosinase copper-binding" evidence="4">
    <location>
        <begin position="83"/>
        <end position="100"/>
    </location>
</feature>